<proteinExistence type="predicted"/>
<organism evidence="3 4">
    <name type="scientific">Nonomuraea cypriaca</name>
    <dbReference type="NCBI Taxonomy" id="1187855"/>
    <lineage>
        <taxon>Bacteria</taxon>
        <taxon>Bacillati</taxon>
        <taxon>Actinomycetota</taxon>
        <taxon>Actinomycetes</taxon>
        <taxon>Streptosporangiales</taxon>
        <taxon>Streptosporangiaceae</taxon>
        <taxon>Nonomuraea</taxon>
    </lineage>
</organism>
<name>A0A931AEV3_9ACTN</name>
<dbReference type="Proteomes" id="UP000605361">
    <property type="component" value="Unassembled WGS sequence"/>
</dbReference>
<sequence length="231" mass="24020">MAYGPSPDQWAGLYVPDGVTRPPVVALIHGGYWRRIWQADLMEALCADLVGRGLAVWNLEYRSPDPHGWQATTADVAVGLAALEDRPDLGRVAVAGHSAGGQLALRAAADGARVALAVSLAGVLDLVEADRRWLGSGAAAAALGSASTADPDVYAASSPLLRLPLGVPQLIVQGTDDDLDLIDFGRRYARAAGEAGDEVTHLELPGDHFDVITPATPIWQATAHAIAAALA</sequence>
<feature type="domain" description="Alpha/beta hydrolase fold-3" evidence="2">
    <location>
        <begin position="27"/>
        <end position="207"/>
    </location>
</feature>
<dbReference type="Pfam" id="PF07859">
    <property type="entry name" value="Abhydrolase_3"/>
    <property type="match status" value="1"/>
</dbReference>
<comment type="caution">
    <text evidence="3">The sequence shown here is derived from an EMBL/GenBank/DDBJ whole genome shotgun (WGS) entry which is preliminary data.</text>
</comment>
<dbReference type="PANTHER" id="PTHR48081">
    <property type="entry name" value="AB HYDROLASE SUPERFAMILY PROTEIN C4A8.06C"/>
    <property type="match status" value="1"/>
</dbReference>
<protein>
    <submittedName>
        <fullName evidence="3">Alpha/beta hydrolase</fullName>
    </submittedName>
</protein>
<dbReference type="InterPro" id="IPR013094">
    <property type="entry name" value="AB_hydrolase_3"/>
</dbReference>
<dbReference type="InterPro" id="IPR029058">
    <property type="entry name" value="AB_hydrolase_fold"/>
</dbReference>
<evidence type="ECO:0000313" key="4">
    <source>
        <dbReference type="Proteomes" id="UP000605361"/>
    </source>
</evidence>
<dbReference type="EMBL" id="JADOGI010000117">
    <property type="protein sequence ID" value="MBF8190305.1"/>
    <property type="molecule type" value="Genomic_DNA"/>
</dbReference>
<accession>A0A931AEV3</accession>
<dbReference type="PANTHER" id="PTHR48081:SF33">
    <property type="entry name" value="KYNURENINE FORMAMIDASE"/>
    <property type="match status" value="1"/>
</dbReference>
<evidence type="ECO:0000259" key="2">
    <source>
        <dbReference type="Pfam" id="PF07859"/>
    </source>
</evidence>
<keyword evidence="4" id="KW-1185">Reference proteome</keyword>
<evidence type="ECO:0000256" key="1">
    <source>
        <dbReference type="ARBA" id="ARBA00022801"/>
    </source>
</evidence>
<dbReference type="Gene3D" id="3.40.50.1820">
    <property type="entry name" value="alpha/beta hydrolase"/>
    <property type="match status" value="1"/>
</dbReference>
<keyword evidence="1 3" id="KW-0378">Hydrolase</keyword>
<dbReference type="InterPro" id="IPR050300">
    <property type="entry name" value="GDXG_lipolytic_enzyme"/>
</dbReference>
<gene>
    <name evidence="3" type="ORF">ITP53_32250</name>
</gene>
<reference evidence="3" key="1">
    <citation type="submission" date="2020-11" db="EMBL/GenBank/DDBJ databases">
        <title>Whole-genome analyses of Nonomuraea sp. K274.</title>
        <authorList>
            <person name="Veyisoglu A."/>
        </authorList>
    </citation>
    <scope>NUCLEOTIDE SEQUENCE</scope>
    <source>
        <strain evidence="3">K274</strain>
    </source>
</reference>
<dbReference type="SUPFAM" id="SSF53474">
    <property type="entry name" value="alpha/beta-Hydrolases"/>
    <property type="match status" value="1"/>
</dbReference>
<evidence type="ECO:0000313" key="3">
    <source>
        <dbReference type="EMBL" id="MBF8190305.1"/>
    </source>
</evidence>
<dbReference type="GO" id="GO:0016787">
    <property type="term" value="F:hydrolase activity"/>
    <property type="evidence" value="ECO:0007669"/>
    <property type="project" value="UniProtKB-KW"/>
</dbReference>
<dbReference type="AlphaFoldDB" id="A0A931AEV3"/>